<gene>
    <name evidence="4" type="ORF">GWK16_18585</name>
</gene>
<dbReference type="AlphaFoldDB" id="A0A848EGY6"/>
<dbReference type="EMBL" id="JABBKX010000007">
    <property type="protein sequence ID" value="NMJ43262.1"/>
    <property type="molecule type" value="Genomic_DNA"/>
</dbReference>
<dbReference type="Pfam" id="PF06778">
    <property type="entry name" value="Chlor_dismutase"/>
    <property type="match status" value="1"/>
</dbReference>
<proteinExistence type="predicted"/>
<dbReference type="SUPFAM" id="SSF54909">
    <property type="entry name" value="Dimeric alpha+beta barrel"/>
    <property type="match status" value="1"/>
</dbReference>
<keyword evidence="3" id="KW-0408">Iron</keyword>
<protein>
    <submittedName>
        <fullName evidence="4">Chlorite dismutase family protein</fullName>
    </submittedName>
</protein>
<reference evidence="4 5" key="1">
    <citation type="submission" date="2020-03" db="EMBL/GenBank/DDBJ databases">
        <authorList>
            <person name="Sun Q."/>
        </authorList>
    </citation>
    <scope>NUCLEOTIDE SEQUENCE [LARGE SCALE GENOMIC DNA]</scope>
    <source>
        <strain evidence="4 5">JC162</strain>
    </source>
</reference>
<dbReference type="Gene3D" id="3.30.70.3420">
    <property type="match status" value="1"/>
</dbReference>
<keyword evidence="2" id="KW-0479">Metal-binding</keyword>
<dbReference type="Proteomes" id="UP000548582">
    <property type="component" value="Unassembled WGS sequence"/>
</dbReference>
<accession>A0A848EGY6</accession>
<dbReference type="InterPro" id="IPR011008">
    <property type="entry name" value="Dimeric_a/b-barrel"/>
</dbReference>
<evidence type="ECO:0000256" key="1">
    <source>
        <dbReference type="ARBA" id="ARBA00022617"/>
    </source>
</evidence>
<name>A0A848EGY6_9PROT</name>
<comment type="caution">
    <text evidence="4">The sequence shown here is derived from an EMBL/GenBank/DDBJ whole genome shotgun (WGS) entry which is preliminary data.</text>
</comment>
<keyword evidence="5" id="KW-1185">Reference proteome</keyword>
<evidence type="ECO:0000313" key="5">
    <source>
        <dbReference type="Proteomes" id="UP000548582"/>
    </source>
</evidence>
<evidence type="ECO:0000256" key="2">
    <source>
        <dbReference type="ARBA" id="ARBA00022723"/>
    </source>
</evidence>
<keyword evidence="1" id="KW-0349">Heme</keyword>
<dbReference type="GO" id="GO:0020037">
    <property type="term" value="F:heme binding"/>
    <property type="evidence" value="ECO:0007669"/>
    <property type="project" value="InterPro"/>
</dbReference>
<dbReference type="GO" id="GO:0016491">
    <property type="term" value="F:oxidoreductase activity"/>
    <property type="evidence" value="ECO:0007669"/>
    <property type="project" value="InterPro"/>
</dbReference>
<sequence length="182" mass="20357">MPPPLPIAVTAGETGPWQITAIRAVAGESLAPARRLVVEEGQAAAPPGAWRLRGVTSHLRYTAEAERDRLASVQEGLGRPAALRAALIPIRKSEAWWALAQDARRAILEEKSRHIAIGLDYLPAVARRLIHSRDLGEPFDFLTWFEFAPEHNSAFDALLARLRATEEWRYVEREVEIRLARD</sequence>
<evidence type="ECO:0000256" key="3">
    <source>
        <dbReference type="ARBA" id="ARBA00023004"/>
    </source>
</evidence>
<dbReference type="InterPro" id="IPR010644">
    <property type="entry name" value="ChdC/CLD"/>
</dbReference>
<dbReference type="GO" id="GO:0046872">
    <property type="term" value="F:metal ion binding"/>
    <property type="evidence" value="ECO:0007669"/>
    <property type="project" value="UniProtKB-KW"/>
</dbReference>
<organism evidence="4 5">
    <name type="scientific">Neoroseomonas marina</name>
    <dbReference type="NCBI Taxonomy" id="1232220"/>
    <lineage>
        <taxon>Bacteria</taxon>
        <taxon>Pseudomonadati</taxon>
        <taxon>Pseudomonadota</taxon>
        <taxon>Alphaproteobacteria</taxon>
        <taxon>Acetobacterales</taxon>
        <taxon>Acetobacteraceae</taxon>
        <taxon>Neoroseomonas</taxon>
    </lineage>
</organism>
<evidence type="ECO:0000313" key="4">
    <source>
        <dbReference type="EMBL" id="NMJ43262.1"/>
    </source>
</evidence>